<accession>A4CNP8</accession>
<dbReference type="EMBL" id="CP001712">
    <property type="protein sequence ID" value="EAR14515.1"/>
    <property type="molecule type" value="Genomic_DNA"/>
</dbReference>
<feature type="transmembrane region" description="Helical" evidence="6">
    <location>
        <begin position="760"/>
        <end position="786"/>
    </location>
</feature>
<evidence type="ECO:0000313" key="9">
    <source>
        <dbReference type="EMBL" id="EAR14515.1"/>
    </source>
</evidence>
<evidence type="ECO:0000259" key="7">
    <source>
        <dbReference type="Pfam" id="PF02687"/>
    </source>
</evidence>
<dbReference type="PANTHER" id="PTHR30572:SF18">
    <property type="entry name" value="ABC-TYPE MACROLIDE FAMILY EXPORT SYSTEM PERMEASE COMPONENT 2"/>
    <property type="match status" value="1"/>
</dbReference>
<dbReference type="GO" id="GO:0005886">
    <property type="term" value="C:plasma membrane"/>
    <property type="evidence" value="ECO:0007669"/>
    <property type="project" value="UniProtKB-SubCell"/>
</dbReference>
<dbReference type="InterPro" id="IPR050250">
    <property type="entry name" value="Macrolide_Exporter_MacB"/>
</dbReference>
<evidence type="ECO:0000256" key="2">
    <source>
        <dbReference type="ARBA" id="ARBA00022475"/>
    </source>
</evidence>
<gene>
    <name evidence="9" type="ordered locus">RB2501_00526</name>
</gene>
<evidence type="ECO:0000256" key="1">
    <source>
        <dbReference type="ARBA" id="ARBA00004651"/>
    </source>
</evidence>
<protein>
    <submittedName>
        <fullName evidence="9">Putative FtsX-related transmembrane transport protein</fullName>
    </submittedName>
</protein>
<name>A4CNP8_ROBBH</name>
<evidence type="ECO:0000256" key="4">
    <source>
        <dbReference type="ARBA" id="ARBA00022989"/>
    </source>
</evidence>
<dbReference type="OrthoDB" id="8740261at2"/>
<evidence type="ECO:0000313" key="10">
    <source>
        <dbReference type="Proteomes" id="UP000009049"/>
    </source>
</evidence>
<evidence type="ECO:0000256" key="5">
    <source>
        <dbReference type="ARBA" id="ARBA00023136"/>
    </source>
</evidence>
<dbReference type="Pfam" id="PF02687">
    <property type="entry name" value="FtsX"/>
    <property type="match status" value="2"/>
</dbReference>
<feature type="transmembrane region" description="Helical" evidence="6">
    <location>
        <begin position="285"/>
        <end position="307"/>
    </location>
</feature>
<keyword evidence="5 6" id="KW-0472">Membrane</keyword>
<keyword evidence="10" id="KW-1185">Reference proteome</keyword>
<feature type="domain" description="ABC3 transporter permease C-terminal" evidence="7">
    <location>
        <begin position="680"/>
        <end position="793"/>
    </location>
</feature>
<dbReference type="InterPro" id="IPR003838">
    <property type="entry name" value="ABC3_permease_C"/>
</dbReference>
<dbReference type="Pfam" id="PF12704">
    <property type="entry name" value="MacB_PCD"/>
    <property type="match status" value="1"/>
</dbReference>
<feature type="transmembrane region" description="Helical" evidence="6">
    <location>
        <begin position="336"/>
        <end position="359"/>
    </location>
</feature>
<evidence type="ECO:0000256" key="3">
    <source>
        <dbReference type="ARBA" id="ARBA00022692"/>
    </source>
</evidence>
<dbReference type="InterPro" id="IPR025857">
    <property type="entry name" value="MacB_PCD"/>
</dbReference>
<feature type="transmembrane region" description="Helical" evidence="6">
    <location>
        <begin position="379"/>
        <end position="402"/>
    </location>
</feature>
<dbReference type="RefSeq" id="WP_015755303.1">
    <property type="nucleotide sequence ID" value="NC_013222.1"/>
</dbReference>
<feature type="transmembrane region" description="Helical" evidence="6">
    <location>
        <begin position="677"/>
        <end position="701"/>
    </location>
</feature>
<dbReference type="eggNOG" id="COG0577">
    <property type="taxonomic scope" value="Bacteria"/>
</dbReference>
<dbReference type="AlphaFoldDB" id="A4CNP8"/>
<comment type="subcellular location">
    <subcellularLocation>
        <location evidence="1">Cell membrane</location>
        <topology evidence="1">Multi-pass membrane protein</topology>
    </subcellularLocation>
</comment>
<feature type="domain" description="ABC3 transporter permease C-terminal" evidence="7">
    <location>
        <begin position="292"/>
        <end position="407"/>
    </location>
</feature>
<dbReference type="KEGG" id="rbi:RB2501_00526"/>
<dbReference type="HOGENOM" id="CLU_008713_1_0_10"/>
<dbReference type="Proteomes" id="UP000009049">
    <property type="component" value="Chromosome"/>
</dbReference>
<sequence length="800" mass="90097">MLRNYFKIAWRNLWKNKVYSGINIIGLAAGMAVTLLIGLWVTDELDYNSHFPNRDRIAQFYQTQTFNGKQGTGSAIPRPLEFAIRESYNQYFEHIVMSSWQIPYYLEVGDKKISREGNAMQEGAVDMLSLEILQGDPAGLKEPSSIMLSESAATALFGDQDPVGQILRLNSEHDMQVTAVYRDIPNNTNFGDMDYLIPWKFYAESQAWIRNAMDSWGNNSFQLFVQLKEGIDMADASEGIRNAKYDRVTDEGRTFNPQLMLLPMTDWYLRGQFENGVQSGGRIEYVWLFAWIGLFVLILACINFMNLSTARSEKRAREVGIRKSIGSSRGQIIRQFLGESLLTSAIAFVLAVAIVLISLGGFNQLTAKEISFPWGNSLFWTSSLAFIILTALLAGSYPALYLSSFQPVKVLKGTFRAGRFSALPRKILVVTQFTISVALIIGTLVIMKQIHHAKNRPMGYNTSGLIQIPVMSQDFSGKYDLMRNEFKTSGAVVEMSASSSPTTSVWSNRSGFTWEGKDPGFQEDFAWVAITPEYASSMGLKITRGRDLSRDFATDSLGVLLNETAVEYMGVQDPIGMLIRDDDDEDPDPPLTVVGVVEDMIMQSPYEPVKQTMFVFDRYENISYYNLRLNPERSVTENLATVEAVFKRQFPNLPFQYDFVDERYAQKFASEERVADLALVFTILAILISCLGLFGLTAFVAERRTKEIGVRKVLGARVSNIWMLLSKDFLQLVLIACLVAFPIAWWMMDGWIQKFTYRTTITWFIFAAAGLGALTITVITVSFQAVRAATQNPVKSLRTE</sequence>
<feature type="transmembrane region" description="Helical" evidence="6">
    <location>
        <begin position="423"/>
        <end position="447"/>
    </location>
</feature>
<dbReference type="GO" id="GO:0022857">
    <property type="term" value="F:transmembrane transporter activity"/>
    <property type="evidence" value="ECO:0007669"/>
    <property type="project" value="TreeGrafter"/>
</dbReference>
<feature type="transmembrane region" description="Helical" evidence="6">
    <location>
        <begin position="729"/>
        <end position="748"/>
    </location>
</feature>
<evidence type="ECO:0000259" key="8">
    <source>
        <dbReference type="Pfam" id="PF12704"/>
    </source>
</evidence>
<keyword evidence="3 6" id="KW-0812">Transmembrane</keyword>
<organism evidence="9 10">
    <name type="scientific">Robiginitalea biformata (strain ATCC BAA-864 / DSM 15991 / KCTC 12146 / HTCC2501)</name>
    <dbReference type="NCBI Taxonomy" id="313596"/>
    <lineage>
        <taxon>Bacteria</taxon>
        <taxon>Pseudomonadati</taxon>
        <taxon>Bacteroidota</taxon>
        <taxon>Flavobacteriia</taxon>
        <taxon>Flavobacteriales</taxon>
        <taxon>Flavobacteriaceae</taxon>
        <taxon>Robiginitalea</taxon>
    </lineage>
</organism>
<keyword evidence="2" id="KW-1003">Cell membrane</keyword>
<dbReference type="PANTHER" id="PTHR30572">
    <property type="entry name" value="MEMBRANE COMPONENT OF TRANSPORTER-RELATED"/>
    <property type="match status" value="1"/>
</dbReference>
<reference evidence="9 10" key="1">
    <citation type="journal article" date="2009" name="J. Bacteriol.">
        <title>Complete genome sequence of Robiginitalea biformata HTCC2501.</title>
        <authorList>
            <person name="Oh H.M."/>
            <person name="Giovannoni S.J."/>
            <person name="Lee K."/>
            <person name="Ferriera S."/>
            <person name="Johnson J."/>
            <person name="Cho J.C."/>
        </authorList>
    </citation>
    <scope>NUCLEOTIDE SEQUENCE [LARGE SCALE GENOMIC DNA]</scope>
    <source>
        <strain evidence="10">ATCC BAA-864 / HTCC2501 / KCTC 12146</strain>
    </source>
</reference>
<proteinExistence type="predicted"/>
<feature type="transmembrane region" description="Helical" evidence="6">
    <location>
        <begin position="21"/>
        <end position="41"/>
    </location>
</feature>
<evidence type="ECO:0000256" key="6">
    <source>
        <dbReference type="SAM" id="Phobius"/>
    </source>
</evidence>
<keyword evidence="4 6" id="KW-1133">Transmembrane helix</keyword>
<feature type="domain" description="MacB-like periplasmic core" evidence="8">
    <location>
        <begin position="20"/>
        <end position="242"/>
    </location>
</feature>
<dbReference type="STRING" id="313596.RB2501_00526"/>